<dbReference type="InterPro" id="IPR050131">
    <property type="entry name" value="Peptidase_S8_subtilisin-like"/>
</dbReference>
<dbReference type="GO" id="GO:0006508">
    <property type="term" value="P:proteolysis"/>
    <property type="evidence" value="ECO:0007669"/>
    <property type="project" value="UniProtKB-KW"/>
</dbReference>
<dbReference type="InterPro" id="IPR023827">
    <property type="entry name" value="Peptidase_S8_Asp-AS"/>
</dbReference>
<keyword evidence="4 6" id="KW-0378">Hydrolase</keyword>
<dbReference type="PRINTS" id="PR00723">
    <property type="entry name" value="SUBTILISIN"/>
</dbReference>
<feature type="domain" description="Inhibitor I9" evidence="9">
    <location>
        <begin position="453"/>
        <end position="531"/>
    </location>
</feature>
<keyword evidence="5 6" id="KW-0720">Serine protease</keyword>
<evidence type="ECO:0000256" key="2">
    <source>
        <dbReference type="ARBA" id="ARBA00022670"/>
    </source>
</evidence>
<dbReference type="PROSITE" id="PS00138">
    <property type="entry name" value="SUBTILASE_SER"/>
    <property type="match status" value="1"/>
</dbReference>
<evidence type="ECO:0000313" key="10">
    <source>
        <dbReference type="EMBL" id="PWI72814.1"/>
    </source>
</evidence>
<dbReference type="Gene3D" id="3.30.70.80">
    <property type="entry name" value="Peptidase S8 propeptide/proteinase inhibitor I9"/>
    <property type="match status" value="1"/>
</dbReference>
<evidence type="ECO:0000256" key="7">
    <source>
        <dbReference type="RuleBase" id="RU003355"/>
    </source>
</evidence>
<dbReference type="PROSITE" id="PS00137">
    <property type="entry name" value="SUBTILASE_HIS"/>
    <property type="match status" value="1"/>
</dbReference>
<dbReference type="Pfam" id="PF00082">
    <property type="entry name" value="Peptidase_S8"/>
    <property type="match status" value="1"/>
</dbReference>
<dbReference type="AlphaFoldDB" id="A0A2U3EE68"/>
<dbReference type="PROSITE" id="PS00136">
    <property type="entry name" value="SUBTILASE_ASP"/>
    <property type="match status" value="1"/>
</dbReference>
<sequence>MSTAHVAQHRKEIRASDGDTADLCPGHVARVRRAPVLPRVHRLPRTAFGLHGYLACLTAAVLRETPQSAESQALALSANGLVISFGPPPSAHAACQPLWLIQVTDRSFLSPSDELKPHLAFRSDPRFCNSSTTTRAAWKKGQLTEMACLMRVHLLAFANGRRTVHHGDTWSTHRPNVILPVPSRCPGLHISFTASLQPPASSAHPQGLSEFTVEARLEIATHTLLVMSCGTALISVPVCASHVQPVPQTWAAARLWQCFWTIRNLSAETILPADECTSVLAMQEAAGSSAVAFSQCRPRREAETLMSKASHWPSSCPKAGLSRSAWASSMTFFGMGQDGGTIGLSSRHPLSFLAYRAKAMIRRQRMCVLPAAWALSAQVVRPEKAVSAREIEYKKAARAKAPIVLLKRRVEMVHFKSFAVAALLSQALAAPMIPEADAVEIEEVELMQSIENKYIVTLKSGVETSELDEHISWVNHVQKRGLNDQYKGVEKTYTGNYDFNAYTGHFDDATVAEIRKSPDVASVEEDKIWSLEFTESHNSETDAVGAFSTQHSATWGLGSISHRSPGSSEYIHQPDAGKGLYAYIIDTGIRATHSEFEGRASTIYSAFKDETTDTYGHGTHVAGTIGGKTYGVAKKVQLLAVKVFKGRSSTTSTILDGFNFAANDIISKGRNTKSVINMSLGGGVSDAFNRAVDSAAKLGILSVAAGGNTNTDASLRSPASAPSALTVGAVDADWRIASYSNWGKVVKVFAPGSRVKSAWYTGDKDTSVISGTSMATPHVVGLALHVMSVDGITGPEAVIKRITETATKDKVKGDLHGSANLVANNNNNVQK</sequence>
<dbReference type="InterPro" id="IPR015500">
    <property type="entry name" value="Peptidase_S8_subtilisin-rel"/>
</dbReference>
<dbReference type="InterPro" id="IPR000209">
    <property type="entry name" value="Peptidase_S8/S53_dom"/>
</dbReference>
<dbReference type="InterPro" id="IPR022398">
    <property type="entry name" value="Peptidase_S8_His-AS"/>
</dbReference>
<keyword evidence="2 6" id="KW-0645">Protease</keyword>
<reference evidence="10 11" key="1">
    <citation type="journal article" date="2016" name="Front. Microbiol.">
        <title>Genome and transcriptome sequences reveal the specific parasitism of the nematophagous Purpureocillium lilacinum 36-1.</title>
        <authorList>
            <person name="Xie J."/>
            <person name="Li S."/>
            <person name="Mo C."/>
            <person name="Xiao X."/>
            <person name="Peng D."/>
            <person name="Wang G."/>
            <person name="Xiao Y."/>
        </authorList>
    </citation>
    <scope>NUCLEOTIDE SEQUENCE [LARGE SCALE GENOMIC DNA]</scope>
    <source>
        <strain evidence="10 11">36-1</strain>
    </source>
</reference>
<dbReference type="InterPro" id="IPR023828">
    <property type="entry name" value="Peptidase_S8_Ser-AS"/>
</dbReference>
<dbReference type="CDD" id="cd04077">
    <property type="entry name" value="Peptidases_S8_PCSK9_ProteinaseK_like"/>
    <property type="match status" value="1"/>
</dbReference>
<dbReference type="SUPFAM" id="SSF52743">
    <property type="entry name" value="Subtilisin-like"/>
    <property type="match status" value="1"/>
</dbReference>
<evidence type="ECO:0000259" key="9">
    <source>
        <dbReference type="Pfam" id="PF05922"/>
    </source>
</evidence>
<comment type="caution">
    <text evidence="10">The sequence shown here is derived from an EMBL/GenBank/DDBJ whole genome shotgun (WGS) entry which is preliminary data.</text>
</comment>
<proteinExistence type="inferred from homology"/>
<feature type="active site" description="Charge relay system" evidence="6">
    <location>
        <position position="617"/>
    </location>
</feature>
<dbReference type="InterPro" id="IPR034193">
    <property type="entry name" value="PCSK9_ProteinaseK-like"/>
</dbReference>
<dbReference type="InterPro" id="IPR037045">
    <property type="entry name" value="S8pro/Inhibitor_I9_sf"/>
</dbReference>
<dbReference type="EMBL" id="LCWV01000005">
    <property type="protein sequence ID" value="PWI72814.1"/>
    <property type="molecule type" value="Genomic_DNA"/>
</dbReference>
<evidence type="ECO:0000259" key="8">
    <source>
        <dbReference type="Pfam" id="PF00082"/>
    </source>
</evidence>
<evidence type="ECO:0000256" key="4">
    <source>
        <dbReference type="ARBA" id="ARBA00022801"/>
    </source>
</evidence>
<dbReference type="PROSITE" id="PS51892">
    <property type="entry name" value="SUBTILASE"/>
    <property type="match status" value="1"/>
</dbReference>
<evidence type="ECO:0000256" key="6">
    <source>
        <dbReference type="PROSITE-ProRule" id="PRU01240"/>
    </source>
</evidence>
<evidence type="ECO:0000256" key="3">
    <source>
        <dbReference type="ARBA" id="ARBA00022729"/>
    </source>
</evidence>
<dbReference type="SUPFAM" id="SSF54897">
    <property type="entry name" value="Protease propeptides/inhibitors"/>
    <property type="match status" value="1"/>
</dbReference>
<comment type="similarity">
    <text evidence="1 6 7">Belongs to the peptidase S8 family.</text>
</comment>
<dbReference type="GO" id="GO:0004252">
    <property type="term" value="F:serine-type endopeptidase activity"/>
    <property type="evidence" value="ECO:0007669"/>
    <property type="project" value="UniProtKB-UniRule"/>
</dbReference>
<accession>A0A2U3EE68</accession>
<feature type="active site" description="Charge relay system" evidence="6">
    <location>
        <position position="773"/>
    </location>
</feature>
<dbReference type="GO" id="GO:0005576">
    <property type="term" value="C:extracellular region"/>
    <property type="evidence" value="ECO:0007669"/>
    <property type="project" value="UniProtKB-ARBA"/>
</dbReference>
<evidence type="ECO:0000313" key="11">
    <source>
        <dbReference type="Proteomes" id="UP000245956"/>
    </source>
</evidence>
<feature type="active site" description="Charge relay system" evidence="6">
    <location>
        <position position="586"/>
    </location>
</feature>
<organism evidence="10 11">
    <name type="scientific">Purpureocillium lilacinum</name>
    <name type="common">Paecilomyces lilacinus</name>
    <dbReference type="NCBI Taxonomy" id="33203"/>
    <lineage>
        <taxon>Eukaryota</taxon>
        <taxon>Fungi</taxon>
        <taxon>Dikarya</taxon>
        <taxon>Ascomycota</taxon>
        <taxon>Pezizomycotina</taxon>
        <taxon>Sordariomycetes</taxon>
        <taxon>Hypocreomycetidae</taxon>
        <taxon>Hypocreales</taxon>
        <taxon>Ophiocordycipitaceae</taxon>
        <taxon>Purpureocillium</taxon>
    </lineage>
</organism>
<feature type="domain" description="Peptidase S8/S53" evidence="8">
    <location>
        <begin position="578"/>
        <end position="813"/>
    </location>
</feature>
<dbReference type="Pfam" id="PF05922">
    <property type="entry name" value="Inhibitor_I9"/>
    <property type="match status" value="1"/>
</dbReference>
<dbReference type="InterPro" id="IPR036852">
    <property type="entry name" value="Peptidase_S8/S53_dom_sf"/>
</dbReference>
<dbReference type="Gene3D" id="3.40.50.200">
    <property type="entry name" value="Peptidase S8/S53 domain"/>
    <property type="match status" value="1"/>
</dbReference>
<gene>
    <name evidence="10" type="ORF">PCL_09829</name>
</gene>
<dbReference type="PANTHER" id="PTHR43806:SF58">
    <property type="entry name" value="ALKALINE PROTEASE 1-RELATED"/>
    <property type="match status" value="1"/>
</dbReference>
<dbReference type="FunFam" id="3.40.50.200:FF:000014">
    <property type="entry name" value="Proteinase K"/>
    <property type="match status" value="1"/>
</dbReference>
<keyword evidence="3" id="KW-0732">Signal</keyword>
<evidence type="ECO:0000256" key="1">
    <source>
        <dbReference type="ARBA" id="ARBA00011073"/>
    </source>
</evidence>
<protein>
    <submittedName>
        <fullName evidence="10">Serine protease protn</fullName>
    </submittedName>
</protein>
<dbReference type="Proteomes" id="UP000245956">
    <property type="component" value="Unassembled WGS sequence"/>
</dbReference>
<name>A0A2U3EE68_PURLI</name>
<dbReference type="PANTHER" id="PTHR43806">
    <property type="entry name" value="PEPTIDASE S8"/>
    <property type="match status" value="1"/>
</dbReference>
<dbReference type="InterPro" id="IPR010259">
    <property type="entry name" value="S8pro/Inhibitor_I9"/>
</dbReference>
<evidence type="ECO:0000256" key="5">
    <source>
        <dbReference type="ARBA" id="ARBA00022825"/>
    </source>
</evidence>